<reference evidence="3" key="1">
    <citation type="submission" date="2020-01" db="EMBL/GenBank/DDBJ databases">
        <authorList>
            <consortium name="DOE Joint Genome Institute"/>
            <person name="Haridas S."/>
            <person name="Albert R."/>
            <person name="Binder M."/>
            <person name="Bloem J."/>
            <person name="Labutti K."/>
            <person name="Salamov A."/>
            <person name="Andreopoulos B."/>
            <person name="Baker S.E."/>
            <person name="Barry K."/>
            <person name="Bills G."/>
            <person name="Bluhm B.H."/>
            <person name="Cannon C."/>
            <person name="Castanera R."/>
            <person name="Culley D.E."/>
            <person name="Daum C."/>
            <person name="Ezra D."/>
            <person name="Gonzalez J.B."/>
            <person name="Henrissat B."/>
            <person name="Kuo A."/>
            <person name="Liang C."/>
            <person name="Lipzen A."/>
            <person name="Lutzoni F."/>
            <person name="Magnuson J."/>
            <person name="Mondo S."/>
            <person name="Nolan M."/>
            <person name="Ohm R."/>
            <person name="Pangilinan J."/>
            <person name="Park H.-J."/>
            <person name="Ramirez L."/>
            <person name="Alfaro M."/>
            <person name="Sun H."/>
            <person name="Tritt A."/>
            <person name="Yoshinaga Y."/>
            <person name="Zwiers L.-H."/>
            <person name="Turgeon B.G."/>
            <person name="Goodwin S.B."/>
            <person name="Spatafora J.W."/>
            <person name="Crous P.W."/>
            <person name="Grigoriev I.V."/>
        </authorList>
    </citation>
    <scope>NUCLEOTIDE SEQUENCE</scope>
    <source>
        <strain evidence="3">CBS 394.84</strain>
    </source>
</reference>
<gene>
    <name evidence="3" type="ORF">K460DRAFT_278491</name>
</gene>
<comment type="caution">
    <text evidence="3">The sequence shown here is derived from an EMBL/GenBank/DDBJ whole genome shotgun (WGS) entry which is preliminary data.</text>
</comment>
<sequence length="298" mass="33243">MPSSTTVVFWLLLIFAVSIELFRPSSMTDSTSSPVKGPWADGPIALIQTPQFATKKDDIFTLGATHMAHIHNAIIRGYNSIYLQAPYVKEVDKPAFVGYAMTWYRFVKSHHDDEEAELFPTVEGVLGTKGIWEETHHEHESFLAGLAEYEAYLSNLPSPSAFSGVELCKIMSSFQEPFAHHFHHEITTIASFAKLPAAPPPNSPQAQQAALVFKSWGKKTVTKAGTYDVVPFFLLNLDASYEENSWANWPPMPAPVRWGLINVAGAVHWGWWKFASCDAQGVPRELFALADEESTEER</sequence>
<dbReference type="PANTHER" id="PTHR38048:SF2">
    <property type="entry name" value="HEMERYTHRIN-LIKE DOMAIN-CONTAINING PROTEIN"/>
    <property type="match status" value="1"/>
</dbReference>
<protein>
    <recommendedName>
        <fullName evidence="2">Hemerythrin-like domain-containing protein</fullName>
    </recommendedName>
</protein>
<dbReference type="InterPro" id="IPR012312">
    <property type="entry name" value="Hemerythrin-like"/>
</dbReference>
<dbReference type="Pfam" id="PF01814">
    <property type="entry name" value="Hemerythrin"/>
    <property type="match status" value="1"/>
</dbReference>
<feature type="domain" description="Hemerythrin-like" evidence="2">
    <location>
        <begin position="66"/>
        <end position="187"/>
    </location>
</feature>
<dbReference type="Proteomes" id="UP000800039">
    <property type="component" value="Unassembled WGS sequence"/>
</dbReference>
<proteinExistence type="predicted"/>
<dbReference type="InterPro" id="IPR053206">
    <property type="entry name" value="Dimeric_xanthone_biosynth"/>
</dbReference>
<evidence type="ECO:0000313" key="4">
    <source>
        <dbReference type="Proteomes" id="UP000800039"/>
    </source>
</evidence>
<keyword evidence="4" id="KW-1185">Reference proteome</keyword>
<dbReference type="GeneID" id="63845512"/>
<dbReference type="OrthoDB" id="58416at2759"/>
<dbReference type="CDD" id="cd12108">
    <property type="entry name" value="Hr-like"/>
    <property type="match status" value="1"/>
</dbReference>
<evidence type="ECO:0000259" key="2">
    <source>
        <dbReference type="Pfam" id="PF01814"/>
    </source>
</evidence>
<evidence type="ECO:0000256" key="1">
    <source>
        <dbReference type="SAM" id="SignalP"/>
    </source>
</evidence>
<dbReference type="AlphaFoldDB" id="A0A9P4LBV6"/>
<dbReference type="EMBL" id="ML976615">
    <property type="protein sequence ID" value="KAF1849440.1"/>
    <property type="molecule type" value="Genomic_DNA"/>
</dbReference>
<feature type="chain" id="PRO_5040337779" description="Hemerythrin-like domain-containing protein" evidence="1">
    <location>
        <begin position="22"/>
        <end position="298"/>
    </location>
</feature>
<name>A0A9P4LBV6_9PLEO</name>
<evidence type="ECO:0000313" key="3">
    <source>
        <dbReference type="EMBL" id="KAF1849440.1"/>
    </source>
</evidence>
<organism evidence="3 4">
    <name type="scientific">Cucurbitaria berberidis CBS 394.84</name>
    <dbReference type="NCBI Taxonomy" id="1168544"/>
    <lineage>
        <taxon>Eukaryota</taxon>
        <taxon>Fungi</taxon>
        <taxon>Dikarya</taxon>
        <taxon>Ascomycota</taxon>
        <taxon>Pezizomycotina</taxon>
        <taxon>Dothideomycetes</taxon>
        <taxon>Pleosporomycetidae</taxon>
        <taxon>Pleosporales</taxon>
        <taxon>Pleosporineae</taxon>
        <taxon>Cucurbitariaceae</taxon>
        <taxon>Cucurbitaria</taxon>
    </lineage>
</organism>
<dbReference type="RefSeq" id="XP_040792003.1">
    <property type="nucleotide sequence ID" value="XM_040928259.1"/>
</dbReference>
<keyword evidence="1" id="KW-0732">Signal</keyword>
<dbReference type="Gene3D" id="1.20.120.520">
    <property type="entry name" value="nmb1532 protein domain like"/>
    <property type="match status" value="1"/>
</dbReference>
<dbReference type="PANTHER" id="PTHR38048">
    <property type="entry name" value="EXPRESSED PROTEIN"/>
    <property type="match status" value="1"/>
</dbReference>
<accession>A0A9P4LBV6</accession>
<feature type="signal peptide" evidence="1">
    <location>
        <begin position="1"/>
        <end position="21"/>
    </location>
</feature>